<dbReference type="GO" id="GO:0005886">
    <property type="term" value="C:plasma membrane"/>
    <property type="evidence" value="ECO:0007669"/>
    <property type="project" value="UniProtKB-SubCell"/>
</dbReference>
<feature type="transmembrane region" description="Helical" evidence="6">
    <location>
        <begin position="152"/>
        <end position="177"/>
    </location>
</feature>
<evidence type="ECO:0000256" key="5">
    <source>
        <dbReference type="ARBA" id="ARBA00023136"/>
    </source>
</evidence>
<feature type="transmembrane region" description="Helical" evidence="6">
    <location>
        <begin position="67"/>
        <end position="100"/>
    </location>
</feature>
<dbReference type="InterPro" id="IPR001851">
    <property type="entry name" value="ABC_transp_permease"/>
</dbReference>
<keyword evidence="4 6" id="KW-1133">Transmembrane helix</keyword>
<keyword evidence="5 6" id="KW-0472">Membrane</keyword>
<gene>
    <name evidence="7" type="ORF">JJB09_19885</name>
</gene>
<evidence type="ECO:0000313" key="8">
    <source>
        <dbReference type="Proteomes" id="UP000633219"/>
    </source>
</evidence>
<evidence type="ECO:0000256" key="6">
    <source>
        <dbReference type="SAM" id="Phobius"/>
    </source>
</evidence>
<proteinExistence type="predicted"/>
<protein>
    <submittedName>
        <fullName evidence="7">ABC transporter permease</fullName>
    </submittedName>
</protein>
<feature type="transmembrane region" description="Helical" evidence="6">
    <location>
        <begin position="12"/>
        <end position="32"/>
    </location>
</feature>
<organism evidence="7 8">
    <name type="scientific">Rhizobium setariae</name>
    <dbReference type="NCBI Taxonomy" id="2801340"/>
    <lineage>
        <taxon>Bacteria</taxon>
        <taxon>Pseudomonadati</taxon>
        <taxon>Pseudomonadota</taxon>
        <taxon>Alphaproteobacteria</taxon>
        <taxon>Hyphomicrobiales</taxon>
        <taxon>Rhizobiaceae</taxon>
        <taxon>Rhizobium/Agrobacterium group</taxon>
        <taxon>Rhizobium</taxon>
    </lineage>
</organism>
<evidence type="ECO:0000256" key="1">
    <source>
        <dbReference type="ARBA" id="ARBA00004651"/>
    </source>
</evidence>
<feature type="transmembrane region" description="Helical" evidence="6">
    <location>
        <begin position="262"/>
        <end position="284"/>
    </location>
</feature>
<dbReference type="Pfam" id="PF02653">
    <property type="entry name" value="BPD_transp_2"/>
    <property type="match status" value="1"/>
</dbReference>
<keyword evidence="3 6" id="KW-0812">Transmembrane</keyword>
<sequence length="326" mass="32634">MSGLKMDTGFHGRIAICIVLAVGLCLIIPGFASVATASSVVENVGLIALVGAGIMLTMVVGQLDLSIASVAAVAAIIALKIAGVSLLLGIVVALGVAAIYGAGIGYIIGRTGINSMVLTVCTLIGLRGLALVMAPQRPAILPGDLFWVSDALVARIGPVTVLGLIGIFVVIIVGVLMRYTTTGLSMYAVGGHAERARGSGVNTTRIYMVAFAGSALLGALAGILAAVRSGSASGLGFESFLLAGITAAVVGGVPLEGGRGTVVNVLIGALIIRLVSTAVSLGGIAGSFESIVIGGILLAMLLLDYWLRKRGGSRSGIRGTIKQTAS</sequence>
<dbReference type="CDD" id="cd06579">
    <property type="entry name" value="TM_PBP1_transp_AraH_like"/>
    <property type="match status" value="1"/>
</dbReference>
<dbReference type="AlphaFoldDB" id="A0A937CQR9"/>
<reference evidence="7" key="1">
    <citation type="submission" date="2021-01" db="EMBL/GenBank/DDBJ databases">
        <title>Rhizobium sp. strain KVB221 16S ribosomal RNA gene Genome sequencing and assembly.</title>
        <authorList>
            <person name="Kang M."/>
        </authorList>
    </citation>
    <scope>NUCLEOTIDE SEQUENCE</scope>
    <source>
        <strain evidence="7">KVB221</strain>
    </source>
</reference>
<feature type="transmembrane region" description="Helical" evidence="6">
    <location>
        <begin position="112"/>
        <end position="132"/>
    </location>
</feature>
<dbReference type="Proteomes" id="UP000633219">
    <property type="component" value="Unassembled WGS sequence"/>
</dbReference>
<dbReference type="RefSeq" id="WP_201662386.1">
    <property type="nucleotide sequence ID" value="NZ_JAEQNC010000012.1"/>
</dbReference>
<comment type="subcellular location">
    <subcellularLocation>
        <location evidence="1">Cell membrane</location>
        <topology evidence="1">Multi-pass membrane protein</topology>
    </subcellularLocation>
</comment>
<evidence type="ECO:0000256" key="4">
    <source>
        <dbReference type="ARBA" id="ARBA00022989"/>
    </source>
</evidence>
<keyword evidence="8" id="KW-1185">Reference proteome</keyword>
<dbReference type="EMBL" id="JAEQNC010000012">
    <property type="protein sequence ID" value="MBL0374288.1"/>
    <property type="molecule type" value="Genomic_DNA"/>
</dbReference>
<accession>A0A937CQR9</accession>
<evidence type="ECO:0000313" key="7">
    <source>
        <dbReference type="EMBL" id="MBL0374288.1"/>
    </source>
</evidence>
<keyword evidence="2" id="KW-1003">Cell membrane</keyword>
<comment type="caution">
    <text evidence="7">The sequence shown here is derived from an EMBL/GenBank/DDBJ whole genome shotgun (WGS) entry which is preliminary data.</text>
</comment>
<feature type="transmembrane region" description="Helical" evidence="6">
    <location>
        <begin position="239"/>
        <end position="255"/>
    </location>
</feature>
<evidence type="ECO:0000256" key="2">
    <source>
        <dbReference type="ARBA" id="ARBA00022475"/>
    </source>
</evidence>
<dbReference type="PANTHER" id="PTHR32196">
    <property type="entry name" value="ABC TRANSPORTER PERMEASE PROTEIN YPHD-RELATED-RELATED"/>
    <property type="match status" value="1"/>
</dbReference>
<feature type="transmembrane region" description="Helical" evidence="6">
    <location>
        <begin position="290"/>
        <end position="307"/>
    </location>
</feature>
<feature type="transmembrane region" description="Helical" evidence="6">
    <location>
        <begin position="44"/>
        <end position="61"/>
    </location>
</feature>
<evidence type="ECO:0000256" key="3">
    <source>
        <dbReference type="ARBA" id="ARBA00022692"/>
    </source>
</evidence>
<name>A0A937CQR9_9HYPH</name>
<feature type="transmembrane region" description="Helical" evidence="6">
    <location>
        <begin position="206"/>
        <end position="227"/>
    </location>
</feature>
<dbReference type="PANTHER" id="PTHR32196:SF72">
    <property type="entry name" value="RIBOSE IMPORT PERMEASE PROTEIN RBSC"/>
    <property type="match status" value="1"/>
</dbReference>
<dbReference type="GO" id="GO:0022857">
    <property type="term" value="F:transmembrane transporter activity"/>
    <property type="evidence" value="ECO:0007669"/>
    <property type="project" value="InterPro"/>
</dbReference>